<accession>A0A328DKD5</accession>
<keyword evidence="1" id="KW-0694">RNA-binding</keyword>
<dbReference type="SUPFAM" id="SSF54928">
    <property type="entry name" value="RNA-binding domain, RBD"/>
    <property type="match status" value="1"/>
</dbReference>
<proteinExistence type="predicted"/>
<dbReference type="Gene3D" id="3.30.70.330">
    <property type="match status" value="1"/>
</dbReference>
<dbReference type="Pfam" id="PF00076">
    <property type="entry name" value="RRM_1"/>
    <property type="match status" value="1"/>
</dbReference>
<dbReference type="PANTHER" id="PTHR48038">
    <property type="entry name" value="RIBONUCLEOPROTEIN RB97D"/>
    <property type="match status" value="1"/>
</dbReference>
<gene>
    <name evidence="4" type="ORF">DM860_003390</name>
</gene>
<dbReference type="EMBL" id="NQVE01000142">
    <property type="protein sequence ID" value="RAL44631.1"/>
    <property type="molecule type" value="Genomic_DNA"/>
</dbReference>
<dbReference type="PANTHER" id="PTHR48038:SF2">
    <property type="entry name" value="OS02G0536400 PROTEIN"/>
    <property type="match status" value="1"/>
</dbReference>
<feature type="compositionally biased region" description="Basic and acidic residues" evidence="2">
    <location>
        <begin position="262"/>
        <end position="284"/>
    </location>
</feature>
<dbReference type="Proteomes" id="UP000249390">
    <property type="component" value="Unassembled WGS sequence"/>
</dbReference>
<feature type="compositionally biased region" description="Basic and acidic residues" evidence="2">
    <location>
        <begin position="138"/>
        <end position="148"/>
    </location>
</feature>
<evidence type="ECO:0000256" key="2">
    <source>
        <dbReference type="SAM" id="MobiDB-lite"/>
    </source>
</evidence>
<feature type="compositionally biased region" description="Basic and acidic residues" evidence="2">
    <location>
        <begin position="238"/>
        <end position="248"/>
    </location>
</feature>
<feature type="compositionally biased region" description="Basic residues" evidence="2">
    <location>
        <begin position="285"/>
        <end position="301"/>
    </location>
</feature>
<evidence type="ECO:0000256" key="1">
    <source>
        <dbReference type="PROSITE-ProRule" id="PRU00176"/>
    </source>
</evidence>
<evidence type="ECO:0000259" key="3">
    <source>
        <dbReference type="PROSITE" id="PS50102"/>
    </source>
</evidence>
<dbReference type="InterPro" id="IPR000504">
    <property type="entry name" value="RRM_dom"/>
</dbReference>
<dbReference type="InterPro" id="IPR035979">
    <property type="entry name" value="RBD_domain_sf"/>
</dbReference>
<dbReference type="CDD" id="cd00590">
    <property type="entry name" value="RRM_SF"/>
    <property type="match status" value="1"/>
</dbReference>
<feature type="region of interest" description="Disordered" evidence="2">
    <location>
        <begin position="231"/>
        <end position="436"/>
    </location>
</feature>
<feature type="compositionally biased region" description="Polar residues" evidence="2">
    <location>
        <begin position="317"/>
        <end position="327"/>
    </location>
</feature>
<protein>
    <recommendedName>
        <fullName evidence="3">RRM domain-containing protein</fullName>
    </recommendedName>
</protein>
<feature type="domain" description="RRM" evidence="3">
    <location>
        <begin position="22"/>
        <end position="91"/>
    </location>
</feature>
<evidence type="ECO:0000313" key="4">
    <source>
        <dbReference type="EMBL" id="RAL44631.1"/>
    </source>
</evidence>
<sequence>MCIRPSWLEALLNNGFFLHMQMSLHLGNIPPHIRRDELEHVFHRFGRCTVRLKDKFGFVVYDYPANADKALNTLRGKTICGKPITLSWSNMQPKPKPFQRFSMSTRSFEPPRGKHFGRHDQVSRDFDYNSHRRHRRELRSATETDGGRTVHAGQVDDYASHQRYEEGHTSVDDFPDYSGGREATVLQNGEVEEQCLEPLYQNGLEDGPEFDRYVPSCTDEIDELHHLTCMEKSASPSRAEEETERERPNAGGYRVPSSLQVDVKEKENSRSRDRSRHRDPSRERTAHRRGRKDYGKNKRKKATIETPSFSKNDRVPVTNSTCSNRTASGSHSHSRSLKSLSQPSDLMPNSSPARRNSQHSSLRSGSTSHSRSASPIFHSLSGSLDRSLSSNKTRTEKKDFVSELKDNELKGQPPEKSDASSDNSFEVKDSHASESYTGDHMVRSVFSHTLVGTGELQNSNDLTEQHEKALDVIPDVQISERSHVSTLMKLSSDEVDMVLKHYRLEGPEEMQKNLPVEDCFGCARLWPWEIVYYRRYKKGHISTENYTRRLAQNKEFGIVDKFVRSSSGWGEV</sequence>
<name>A0A328DKD5_9ASTE</name>
<keyword evidence="5" id="KW-1185">Reference proteome</keyword>
<evidence type="ECO:0000313" key="5">
    <source>
        <dbReference type="Proteomes" id="UP000249390"/>
    </source>
</evidence>
<feature type="region of interest" description="Disordered" evidence="2">
    <location>
        <begin position="129"/>
        <end position="163"/>
    </location>
</feature>
<dbReference type="AlphaFoldDB" id="A0A328DKD5"/>
<comment type="caution">
    <text evidence="4">The sequence shown here is derived from an EMBL/GenBank/DDBJ whole genome shotgun (WGS) entry which is preliminary data.</text>
</comment>
<dbReference type="GO" id="GO:0003723">
    <property type="term" value="F:RNA binding"/>
    <property type="evidence" value="ECO:0007669"/>
    <property type="project" value="UniProtKB-UniRule"/>
</dbReference>
<feature type="compositionally biased region" description="Basic and acidic residues" evidence="2">
    <location>
        <begin position="393"/>
        <end position="432"/>
    </location>
</feature>
<feature type="compositionally biased region" description="Low complexity" evidence="2">
    <location>
        <begin position="358"/>
        <end position="390"/>
    </location>
</feature>
<dbReference type="PROSITE" id="PS50102">
    <property type="entry name" value="RRM"/>
    <property type="match status" value="1"/>
</dbReference>
<reference evidence="4 5" key="1">
    <citation type="submission" date="2018-06" db="EMBL/GenBank/DDBJ databases">
        <title>The Genome of Cuscuta australis (Dodder) Provides Insight into the Evolution of Plant Parasitism.</title>
        <authorList>
            <person name="Liu H."/>
        </authorList>
    </citation>
    <scope>NUCLEOTIDE SEQUENCE [LARGE SCALE GENOMIC DNA]</scope>
    <source>
        <strain evidence="5">cv. Yunnan</strain>
        <tissue evidence="4">Vines</tissue>
    </source>
</reference>
<dbReference type="SMART" id="SM00360">
    <property type="entry name" value="RRM"/>
    <property type="match status" value="1"/>
</dbReference>
<organism evidence="4 5">
    <name type="scientific">Cuscuta australis</name>
    <dbReference type="NCBI Taxonomy" id="267555"/>
    <lineage>
        <taxon>Eukaryota</taxon>
        <taxon>Viridiplantae</taxon>
        <taxon>Streptophyta</taxon>
        <taxon>Embryophyta</taxon>
        <taxon>Tracheophyta</taxon>
        <taxon>Spermatophyta</taxon>
        <taxon>Magnoliopsida</taxon>
        <taxon>eudicotyledons</taxon>
        <taxon>Gunneridae</taxon>
        <taxon>Pentapetalae</taxon>
        <taxon>asterids</taxon>
        <taxon>lamiids</taxon>
        <taxon>Solanales</taxon>
        <taxon>Convolvulaceae</taxon>
        <taxon>Cuscuteae</taxon>
        <taxon>Cuscuta</taxon>
        <taxon>Cuscuta subgen. Grammica</taxon>
        <taxon>Cuscuta sect. Cleistogrammica</taxon>
    </lineage>
</organism>
<dbReference type="InterPro" id="IPR012677">
    <property type="entry name" value="Nucleotide-bd_a/b_plait_sf"/>
</dbReference>